<dbReference type="Gene3D" id="2.60.40.10">
    <property type="entry name" value="Immunoglobulins"/>
    <property type="match status" value="1"/>
</dbReference>
<keyword evidence="4" id="KW-1185">Reference proteome</keyword>
<name>A0A2I9DIE9_9DEIO</name>
<reference evidence="4" key="1">
    <citation type="submission" date="2018-01" db="EMBL/GenBank/DDBJ databases">
        <title>Draft Genome Sequence of the Radioresistant Bacterium Deinococcus aerius TR0125, Isolated from the Higher Atmosphere above Japan.</title>
        <authorList>
            <person name="Satoh K."/>
            <person name="Arai H."/>
            <person name="Sanzen T."/>
            <person name="Kawaguchi Y."/>
            <person name="Hayashi H."/>
            <person name="Yokobori S."/>
            <person name="Yamagishi A."/>
            <person name="Oono Y."/>
            <person name="Narumi I."/>
        </authorList>
    </citation>
    <scope>NUCLEOTIDE SEQUENCE [LARGE SCALE GENOMIC DNA]</scope>
    <source>
        <strain evidence="4">TR0125</strain>
    </source>
</reference>
<feature type="chain" id="PRO_5014389904" description="Fibronectin type-III domain-containing protein" evidence="1">
    <location>
        <begin position="23"/>
        <end position="451"/>
    </location>
</feature>
<sequence>MNKTTKMTLGLLLVTLSLASCGGGSPAPATLPDNPATFTATATNSTTALLNWSAVSGASNFTLERKTNGGAYATVAANLGANTYTDTALTPNTSYTYRLKAVNSAGSSSGVERTVTTPAPGDPDFTLSAPRSVTIQSGKSGTVDLTITRPQNPEGTVALSLEGPDVGSGAGKIAGTFGGANGTTLTLSVGADVAVGPHTVTVRGKNGAVEKTAQIIVNVERWLLVDDDRSSNNWPANDPNKPDSNADTFSRAAMQASGKTFEVKVVPYSGSGQDKDEPNGPSAQELSRYSGVIWYTGGTIVHPITDTDRAELAAFLNTANRKLILLSPGFVRDGATNGGTLAAPGTAYQPLVTGLLGIDKVAFPGSAAFTLTGEANTVMGGITVNVASSVRGFLQPGAGAQALLREGTNVVAAGKANIGATSTSRAVLGAFSLGHLAQGDAVTVLQKLLHY</sequence>
<dbReference type="Pfam" id="PF00041">
    <property type="entry name" value="fn3"/>
    <property type="match status" value="1"/>
</dbReference>
<proteinExistence type="predicted"/>
<gene>
    <name evidence="3" type="ORF">DAERI_070026</name>
</gene>
<dbReference type="OrthoDB" id="57509at2"/>
<dbReference type="EMBL" id="BFAG01000007">
    <property type="protein sequence ID" value="GBF06028.1"/>
    <property type="molecule type" value="Genomic_DNA"/>
</dbReference>
<feature type="domain" description="Fibronectin type-III" evidence="2">
    <location>
        <begin position="34"/>
        <end position="120"/>
    </location>
</feature>
<dbReference type="Proteomes" id="UP000236569">
    <property type="component" value="Unassembled WGS sequence"/>
</dbReference>
<comment type="caution">
    <text evidence="3">The sequence shown here is derived from an EMBL/GenBank/DDBJ whole genome shotgun (WGS) entry which is preliminary data.</text>
</comment>
<dbReference type="SUPFAM" id="SSF49265">
    <property type="entry name" value="Fibronectin type III"/>
    <property type="match status" value="1"/>
</dbReference>
<dbReference type="PROSITE" id="PS51257">
    <property type="entry name" value="PROKAR_LIPOPROTEIN"/>
    <property type="match status" value="1"/>
</dbReference>
<evidence type="ECO:0000313" key="4">
    <source>
        <dbReference type="Proteomes" id="UP000236569"/>
    </source>
</evidence>
<keyword evidence="1" id="KW-0732">Signal</keyword>
<evidence type="ECO:0000259" key="2">
    <source>
        <dbReference type="PROSITE" id="PS50853"/>
    </source>
</evidence>
<dbReference type="CDD" id="cd00063">
    <property type="entry name" value="FN3"/>
    <property type="match status" value="1"/>
</dbReference>
<organism evidence="3 4">
    <name type="scientific">Deinococcus aerius</name>
    <dbReference type="NCBI Taxonomy" id="200253"/>
    <lineage>
        <taxon>Bacteria</taxon>
        <taxon>Thermotogati</taxon>
        <taxon>Deinococcota</taxon>
        <taxon>Deinococci</taxon>
        <taxon>Deinococcales</taxon>
        <taxon>Deinococcaceae</taxon>
        <taxon>Deinococcus</taxon>
    </lineage>
</organism>
<dbReference type="AlphaFoldDB" id="A0A2I9DIE9"/>
<accession>A0A2I9DIE9</accession>
<feature type="signal peptide" evidence="1">
    <location>
        <begin position="1"/>
        <end position="22"/>
    </location>
</feature>
<dbReference type="InterPro" id="IPR013783">
    <property type="entry name" value="Ig-like_fold"/>
</dbReference>
<evidence type="ECO:0000313" key="3">
    <source>
        <dbReference type="EMBL" id="GBF06028.1"/>
    </source>
</evidence>
<dbReference type="PROSITE" id="PS50853">
    <property type="entry name" value="FN3"/>
    <property type="match status" value="1"/>
</dbReference>
<dbReference type="InterPro" id="IPR003961">
    <property type="entry name" value="FN3_dom"/>
</dbReference>
<protein>
    <recommendedName>
        <fullName evidence="2">Fibronectin type-III domain-containing protein</fullName>
    </recommendedName>
</protein>
<dbReference type="RefSeq" id="WP_103129441.1">
    <property type="nucleotide sequence ID" value="NZ_BFAG01000007.1"/>
</dbReference>
<evidence type="ECO:0000256" key="1">
    <source>
        <dbReference type="SAM" id="SignalP"/>
    </source>
</evidence>
<dbReference type="SMART" id="SM00060">
    <property type="entry name" value="FN3"/>
    <property type="match status" value="1"/>
</dbReference>
<dbReference type="InterPro" id="IPR036116">
    <property type="entry name" value="FN3_sf"/>
</dbReference>